<name>A0A2R5FVR9_NOSCO</name>
<evidence type="ECO:0000313" key="3">
    <source>
        <dbReference type="Proteomes" id="UP000245124"/>
    </source>
</evidence>
<protein>
    <submittedName>
        <fullName evidence="2">TPR repeat-containing protein</fullName>
    </submittedName>
</protein>
<feature type="region of interest" description="Disordered" evidence="1">
    <location>
        <begin position="65"/>
        <end position="97"/>
    </location>
</feature>
<dbReference type="Proteomes" id="UP000245124">
    <property type="component" value="Unassembled WGS sequence"/>
</dbReference>
<gene>
    <name evidence="2" type="ORF">NIES4072_65620</name>
</gene>
<evidence type="ECO:0000313" key="2">
    <source>
        <dbReference type="EMBL" id="GBG22850.1"/>
    </source>
</evidence>
<dbReference type="EMBL" id="BDUD01000002">
    <property type="protein sequence ID" value="GBG22850.1"/>
    <property type="molecule type" value="Genomic_DNA"/>
</dbReference>
<comment type="caution">
    <text evidence="2">The sequence shown here is derived from an EMBL/GenBank/DDBJ whole genome shotgun (WGS) entry which is preliminary data.</text>
</comment>
<reference evidence="2 3" key="1">
    <citation type="submission" date="2017-06" db="EMBL/GenBank/DDBJ databases">
        <title>Genome sequencing of cyanobaciteial culture collection at National Institute for Environmental Studies (NIES).</title>
        <authorList>
            <person name="Hirose Y."/>
            <person name="Shimura Y."/>
            <person name="Fujisawa T."/>
            <person name="Nakamura Y."/>
            <person name="Kawachi M."/>
        </authorList>
    </citation>
    <scope>NUCLEOTIDE SEQUENCE [LARGE SCALE GENOMIC DNA]</scope>
    <source>
        <strain evidence="2 3">NIES-4072</strain>
    </source>
</reference>
<proteinExistence type="predicted"/>
<organism evidence="2 3">
    <name type="scientific">Nostoc commune NIES-4072</name>
    <dbReference type="NCBI Taxonomy" id="2005467"/>
    <lineage>
        <taxon>Bacteria</taxon>
        <taxon>Bacillati</taxon>
        <taxon>Cyanobacteriota</taxon>
        <taxon>Cyanophyceae</taxon>
        <taxon>Nostocales</taxon>
        <taxon>Nostocaceae</taxon>
        <taxon>Nostoc</taxon>
    </lineage>
</organism>
<feature type="compositionally biased region" description="Basic and acidic residues" evidence="1">
    <location>
        <begin position="82"/>
        <end position="97"/>
    </location>
</feature>
<accession>A0A2R5FVR9</accession>
<dbReference type="AlphaFoldDB" id="A0A2R5FVR9"/>
<sequence>MRDRKLSLTALTTLILTVSLPIANLPPLFQASQVLAQTPADHKVEADRLFQQGNEQFHNSQYKEALRKDSGQGVLTSVTSKADYHNYGKRPASETRA</sequence>
<evidence type="ECO:0000256" key="1">
    <source>
        <dbReference type="SAM" id="MobiDB-lite"/>
    </source>
</evidence>
<keyword evidence="3" id="KW-1185">Reference proteome</keyword>
<dbReference type="RefSeq" id="WP_109012882.1">
    <property type="nucleotide sequence ID" value="NZ_BDUD01000002.1"/>
</dbReference>